<organism evidence="1 2">
    <name type="scientific">Candidatus Accumulibacter vicinus</name>
    <dbReference type="NCBI Taxonomy" id="2954382"/>
    <lineage>
        <taxon>Bacteria</taxon>
        <taxon>Pseudomonadati</taxon>
        <taxon>Pseudomonadota</taxon>
        <taxon>Betaproteobacteria</taxon>
        <taxon>Candidatus Accumulibacter</taxon>
    </lineage>
</organism>
<dbReference type="STRING" id="1457154.CAPSK01_004878"/>
<dbReference type="AlphaFoldDB" id="A0A084XU91"/>
<evidence type="ECO:0000313" key="2">
    <source>
        <dbReference type="Proteomes" id="UP000019812"/>
    </source>
</evidence>
<dbReference type="RefSeq" id="WP_034931610.1">
    <property type="nucleotide sequence ID" value="NZ_JDSS02000053.1"/>
</dbReference>
<sequence length="127" mass="13422">MKLLPTQIDETSLTAFGEEARALLVRHDYAVLASRFGYALAYDRPPAAALEVDFMSAVASPIAVASGAYLPPAITVKYFSPNTTGLFAVIECPVPVADKAAVLLELIVSGEDEEKHITVEDISGVAA</sequence>
<proteinExistence type="predicted"/>
<dbReference type="EMBL" id="JDSS02000053">
    <property type="protein sequence ID" value="KFB66035.1"/>
    <property type="molecule type" value="Genomic_DNA"/>
</dbReference>
<name>A0A084XU91_9PROT</name>
<evidence type="ECO:0000313" key="1">
    <source>
        <dbReference type="EMBL" id="KFB66035.1"/>
    </source>
</evidence>
<comment type="caution">
    <text evidence="1">The sequence shown here is derived from an EMBL/GenBank/DDBJ whole genome shotgun (WGS) entry which is preliminary data.</text>
</comment>
<dbReference type="Proteomes" id="UP000019812">
    <property type="component" value="Unassembled WGS sequence"/>
</dbReference>
<gene>
    <name evidence="1" type="ORF">CAPSK01_004878</name>
</gene>
<protein>
    <submittedName>
        <fullName evidence="1">Uncharacterized protein</fullName>
    </submittedName>
</protein>
<accession>A0A084XU91</accession>
<reference evidence="1 2" key="1">
    <citation type="submission" date="2014-07" db="EMBL/GenBank/DDBJ databases">
        <title>Expanding our view of genomic diversity in Candidatus Accumulibacter clades.</title>
        <authorList>
            <person name="Skennerton C.T."/>
            <person name="Barr J.J."/>
            <person name="Slater F.R."/>
            <person name="Bond P.L."/>
            <person name="Tyson G.W."/>
        </authorList>
    </citation>
    <scope>NUCLEOTIDE SEQUENCE [LARGE SCALE GENOMIC DNA]</scope>
    <source>
        <strain evidence="2">SK-01</strain>
    </source>
</reference>